<dbReference type="AlphaFoldDB" id="A0A1E5RPA1"/>
<evidence type="ECO:0000256" key="7">
    <source>
        <dbReference type="RuleBase" id="RU362137"/>
    </source>
</evidence>
<feature type="compositionally biased region" description="Polar residues" evidence="9">
    <location>
        <begin position="173"/>
        <end position="190"/>
    </location>
</feature>
<gene>
    <name evidence="7" type="primary">RRT14</name>
    <name evidence="10" type="ORF">AWRI3579_g800</name>
</gene>
<feature type="compositionally biased region" description="Basic residues" evidence="9">
    <location>
        <begin position="160"/>
        <end position="172"/>
    </location>
</feature>
<keyword evidence="5 7" id="KW-0804">Transcription</keyword>
<evidence type="ECO:0000256" key="1">
    <source>
        <dbReference type="ARBA" id="ARBA00002711"/>
    </source>
</evidence>
<comment type="function">
    <text evidence="1 7">Involved in ribosome biogenesis, probably through modulation of rDNA transcription.</text>
</comment>
<dbReference type="GO" id="GO:0005730">
    <property type="term" value="C:nucleolus"/>
    <property type="evidence" value="ECO:0007669"/>
    <property type="project" value="UniProtKB-SubCell"/>
</dbReference>
<sequence>MSTSRYTENFSKKLVSDLLDSVLPGVSNLSNVKSKNSSSRSKTRRSQNSTQLINENLKKRVLVDDFNPHSIIKKSKLRERKLIKSKQKSDQWYKTQAKINLLKEHYEKNNLTEQEQQLLKQRIDKQVSLLKTWELDEEMQEELADLQDDILHLTEANKHDSKRRRLHKKSKTFKSSNSRNKAHSKNTSVDSRYAGLTPGLAPVGLDDEEESSDEGY</sequence>
<dbReference type="Proteomes" id="UP000095728">
    <property type="component" value="Unassembled WGS sequence"/>
</dbReference>
<keyword evidence="11" id="KW-1185">Reference proteome</keyword>
<evidence type="ECO:0000313" key="11">
    <source>
        <dbReference type="Proteomes" id="UP000095728"/>
    </source>
</evidence>
<dbReference type="Pfam" id="PF17075">
    <property type="entry name" value="RRT14"/>
    <property type="match status" value="1"/>
</dbReference>
<evidence type="ECO:0000256" key="3">
    <source>
        <dbReference type="ARBA" id="ARBA00007142"/>
    </source>
</evidence>
<feature type="region of interest" description="Disordered" evidence="9">
    <location>
        <begin position="157"/>
        <end position="216"/>
    </location>
</feature>
<name>A0A1E5RPA1_9ASCO</name>
<evidence type="ECO:0000256" key="6">
    <source>
        <dbReference type="ARBA" id="ARBA00023242"/>
    </source>
</evidence>
<keyword evidence="6 7" id="KW-0539">Nucleus</keyword>
<comment type="similarity">
    <text evidence="3 7">Belongs to the RRT14 family.</text>
</comment>
<keyword evidence="4 7" id="KW-0805">Transcription regulation</keyword>
<comment type="caution">
    <text evidence="10">The sequence shown here is derived from an EMBL/GenBank/DDBJ whole genome shotgun (WGS) entry which is preliminary data.</text>
</comment>
<evidence type="ECO:0000256" key="4">
    <source>
        <dbReference type="ARBA" id="ARBA00023015"/>
    </source>
</evidence>
<proteinExistence type="inferred from homology"/>
<feature type="region of interest" description="Disordered" evidence="9">
    <location>
        <begin position="29"/>
        <end position="51"/>
    </location>
</feature>
<dbReference type="FunCoup" id="A0A1E5RPA1">
    <property type="interactions" value="277"/>
</dbReference>
<dbReference type="InParanoid" id="A0A1E5RPA1"/>
<keyword evidence="8" id="KW-0175">Coiled coil</keyword>
<dbReference type="EMBL" id="LPNM01000005">
    <property type="protein sequence ID" value="OEJ88523.1"/>
    <property type="molecule type" value="Genomic_DNA"/>
</dbReference>
<accession>A0A1E5RPA1</accession>
<evidence type="ECO:0000256" key="2">
    <source>
        <dbReference type="ARBA" id="ARBA00004604"/>
    </source>
</evidence>
<feature type="compositionally biased region" description="Acidic residues" evidence="9">
    <location>
        <begin position="205"/>
        <end position="216"/>
    </location>
</feature>
<dbReference type="OrthoDB" id="4069371at2759"/>
<evidence type="ECO:0000256" key="9">
    <source>
        <dbReference type="SAM" id="MobiDB-lite"/>
    </source>
</evidence>
<organism evidence="10 11">
    <name type="scientific">Hanseniaspora osmophila</name>
    <dbReference type="NCBI Taxonomy" id="56408"/>
    <lineage>
        <taxon>Eukaryota</taxon>
        <taxon>Fungi</taxon>
        <taxon>Dikarya</taxon>
        <taxon>Ascomycota</taxon>
        <taxon>Saccharomycotina</taxon>
        <taxon>Saccharomycetes</taxon>
        <taxon>Saccharomycodales</taxon>
        <taxon>Saccharomycodaceae</taxon>
        <taxon>Hanseniaspora</taxon>
    </lineage>
</organism>
<evidence type="ECO:0000256" key="8">
    <source>
        <dbReference type="SAM" id="Coils"/>
    </source>
</evidence>
<evidence type="ECO:0000256" key="5">
    <source>
        <dbReference type="ARBA" id="ARBA00023163"/>
    </source>
</evidence>
<protein>
    <recommendedName>
        <fullName evidence="7">Regulator of rDNA transcription 14</fullName>
    </recommendedName>
</protein>
<reference evidence="11" key="1">
    <citation type="journal article" date="2016" name="Genome Announc.">
        <title>Genome sequences of three species of Hanseniaspora isolated from spontaneous wine fermentations.</title>
        <authorList>
            <person name="Sternes P.R."/>
            <person name="Lee D."/>
            <person name="Kutyna D.R."/>
            <person name="Borneman A.R."/>
        </authorList>
    </citation>
    <scope>NUCLEOTIDE SEQUENCE [LARGE SCALE GENOMIC DNA]</scope>
    <source>
        <strain evidence="11">AWRI3579</strain>
    </source>
</reference>
<evidence type="ECO:0000313" key="10">
    <source>
        <dbReference type="EMBL" id="OEJ88523.1"/>
    </source>
</evidence>
<comment type="subcellular location">
    <subcellularLocation>
        <location evidence="2 7">Nucleus</location>
        <location evidence="2 7">Nucleolus</location>
    </subcellularLocation>
</comment>
<dbReference type="InterPro" id="IPR031404">
    <property type="entry name" value="Rrt14"/>
</dbReference>
<feature type="coiled-coil region" evidence="8">
    <location>
        <begin position="102"/>
        <end position="156"/>
    </location>
</feature>
<dbReference type="STRING" id="56408.A0A1E5RPA1"/>